<proteinExistence type="inferred from homology"/>
<dbReference type="OrthoDB" id="9255971at2"/>
<keyword evidence="2 6" id="KW-0812">Transmembrane</keyword>
<dbReference type="InterPro" id="IPR000412">
    <property type="entry name" value="ABC_2_transport"/>
</dbReference>
<feature type="transmembrane region" description="Helical" evidence="6">
    <location>
        <begin position="173"/>
        <end position="193"/>
    </location>
</feature>
<evidence type="ECO:0000256" key="2">
    <source>
        <dbReference type="ARBA" id="ARBA00022692"/>
    </source>
</evidence>
<comment type="subcellular location">
    <subcellularLocation>
        <location evidence="6">Cell membrane</location>
        <topology evidence="6">Multi-pass membrane protein</topology>
    </subcellularLocation>
    <subcellularLocation>
        <location evidence="1">Membrane</location>
        <topology evidence="1">Multi-pass membrane protein</topology>
    </subcellularLocation>
</comment>
<evidence type="ECO:0000313" key="9">
    <source>
        <dbReference type="Proteomes" id="UP000000844"/>
    </source>
</evidence>
<feature type="transmembrane region" description="Helical" evidence="6">
    <location>
        <begin position="112"/>
        <end position="130"/>
    </location>
</feature>
<dbReference type="InterPro" id="IPR051784">
    <property type="entry name" value="Nod_factor_ABC_transporter"/>
</dbReference>
<evidence type="ECO:0000256" key="5">
    <source>
        <dbReference type="ARBA" id="ARBA00023251"/>
    </source>
</evidence>
<dbReference type="RefSeq" id="WP_013016069.1">
    <property type="nucleotide sequence ID" value="NC_013947.1"/>
</dbReference>
<reference evidence="8 9" key="1">
    <citation type="journal article" date="2009" name="Stand. Genomic Sci.">
        <title>Complete genome sequence of Stackebrandtia nassauensis type strain (LLR-40K-21).</title>
        <authorList>
            <person name="Munk C."/>
            <person name="Lapidus A."/>
            <person name="Copeland A."/>
            <person name="Jando M."/>
            <person name="Mayilraj S."/>
            <person name="Glavina Del Rio T."/>
            <person name="Nolan M."/>
            <person name="Chen F."/>
            <person name="Lucas S."/>
            <person name="Tice H."/>
            <person name="Cheng J.F."/>
            <person name="Han C."/>
            <person name="Detter J.C."/>
            <person name="Bruce D."/>
            <person name="Goodwin L."/>
            <person name="Chain P."/>
            <person name="Pitluck S."/>
            <person name="Goker M."/>
            <person name="Ovchinikova G."/>
            <person name="Pati A."/>
            <person name="Ivanova N."/>
            <person name="Mavromatis K."/>
            <person name="Chen A."/>
            <person name="Palaniappan K."/>
            <person name="Land M."/>
            <person name="Hauser L."/>
            <person name="Chang Y.J."/>
            <person name="Jeffries C.D."/>
            <person name="Bristow J."/>
            <person name="Eisen J.A."/>
            <person name="Markowitz V."/>
            <person name="Hugenholtz P."/>
            <person name="Kyrpides N.C."/>
            <person name="Klenk H.P."/>
        </authorList>
    </citation>
    <scope>NUCLEOTIDE SEQUENCE [LARGE SCALE GENOMIC DNA]</scope>
    <source>
        <strain evidence="9">DSM 44728 / CIP 108903 / NRRL B-16338 / NBRC 102104 / LLR-40K-21</strain>
    </source>
</reference>
<sequence length="254" mass="27883">MKLVRDTWLIYSRQMSLVLRQPTWIFIMLIQPLYYLVLFGPLLKQMPTEQMGFEYGAMETFVPGLVIMMAMFGTLFSGFGLIAEIREGVIERMRVTPVSRLALLLGRSLRDVSTLIFQAVVLVLLSSLIADLTINWGGLGLMLLIVLAIGLGLSAASYGVAIVLKSEDALAPLLNTITQPVLLLSGIMLPLTVAPDWLKTLANFNPFTYAVDAARALFNGDLNDAVIWQAGVLLGALTILLVFWSGRKFAKSTS</sequence>
<evidence type="ECO:0000256" key="1">
    <source>
        <dbReference type="ARBA" id="ARBA00004141"/>
    </source>
</evidence>
<name>D3Q7Z3_STANL</name>
<organism evidence="8 9">
    <name type="scientific">Stackebrandtia nassauensis (strain DSM 44728 / CIP 108903 / NRRL B-16338 / NBRC 102104 / LLR-40K-21)</name>
    <dbReference type="NCBI Taxonomy" id="446470"/>
    <lineage>
        <taxon>Bacteria</taxon>
        <taxon>Bacillati</taxon>
        <taxon>Actinomycetota</taxon>
        <taxon>Actinomycetes</taxon>
        <taxon>Glycomycetales</taxon>
        <taxon>Glycomycetaceae</taxon>
        <taxon>Stackebrandtia</taxon>
    </lineage>
</organism>
<evidence type="ECO:0000259" key="7">
    <source>
        <dbReference type="PROSITE" id="PS51012"/>
    </source>
</evidence>
<dbReference type="PANTHER" id="PTHR43229:SF2">
    <property type="entry name" value="NODULATION PROTEIN J"/>
    <property type="match status" value="1"/>
</dbReference>
<dbReference type="PANTHER" id="PTHR43229">
    <property type="entry name" value="NODULATION PROTEIN J"/>
    <property type="match status" value="1"/>
</dbReference>
<dbReference type="Pfam" id="PF01061">
    <property type="entry name" value="ABC2_membrane"/>
    <property type="match status" value="1"/>
</dbReference>
<dbReference type="GO" id="GO:0140359">
    <property type="term" value="F:ABC-type transporter activity"/>
    <property type="evidence" value="ECO:0007669"/>
    <property type="project" value="InterPro"/>
</dbReference>
<comment type="similarity">
    <text evidence="6">Belongs to the ABC-2 integral membrane protein family.</text>
</comment>
<keyword evidence="9" id="KW-1185">Reference proteome</keyword>
<dbReference type="InterPro" id="IPR013525">
    <property type="entry name" value="ABC2_TM"/>
</dbReference>
<keyword evidence="4 6" id="KW-0472">Membrane</keyword>
<dbReference type="InterPro" id="IPR047817">
    <property type="entry name" value="ABC2_TM_bact-type"/>
</dbReference>
<dbReference type="PROSITE" id="PS51012">
    <property type="entry name" value="ABC_TM2"/>
    <property type="match status" value="1"/>
</dbReference>
<evidence type="ECO:0000256" key="4">
    <source>
        <dbReference type="ARBA" id="ARBA00023136"/>
    </source>
</evidence>
<dbReference type="GO" id="GO:0043190">
    <property type="term" value="C:ATP-binding cassette (ABC) transporter complex"/>
    <property type="evidence" value="ECO:0007669"/>
    <property type="project" value="InterPro"/>
</dbReference>
<dbReference type="STRING" id="446470.Snas_0786"/>
<dbReference type="EMBL" id="CP001778">
    <property type="protein sequence ID" value="ADD40498.1"/>
    <property type="molecule type" value="Genomic_DNA"/>
</dbReference>
<keyword evidence="6" id="KW-0813">Transport</keyword>
<feature type="domain" description="ABC transmembrane type-2" evidence="7">
    <location>
        <begin position="23"/>
        <end position="252"/>
    </location>
</feature>
<keyword evidence="6" id="KW-1003">Cell membrane</keyword>
<dbReference type="AlphaFoldDB" id="D3Q7Z3"/>
<dbReference type="GO" id="GO:0046677">
    <property type="term" value="P:response to antibiotic"/>
    <property type="evidence" value="ECO:0007669"/>
    <property type="project" value="UniProtKB-KW"/>
</dbReference>
<dbReference type="PIRSF" id="PIRSF006648">
    <property type="entry name" value="DrrB"/>
    <property type="match status" value="1"/>
</dbReference>
<dbReference type="Proteomes" id="UP000000844">
    <property type="component" value="Chromosome"/>
</dbReference>
<feature type="transmembrane region" description="Helical" evidence="6">
    <location>
        <begin position="136"/>
        <end position="161"/>
    </location>
</feature>
<protein>
    <recommendedName>
        <fullName evidence="6">Transport permease protein</fullName>
    </recommendedName>
</protein>
<evidence type="ECO:0000256" key="3">
    <source>
        <dbReference type="ARBA" id="ARBA00022989"/>
    </source>
</evidence>
<dbReference type="eggNOG" id="COG0842">
    <property type="taxonomic scope" value="Bacteria"/>
</dbReference>
<dbReference type="KEGG" id="sna:Snas_0786"/>
<keyword evidence="3 6" id="KW-1133">Transmembrane helix</keyword>
<accession>D3Q7Z3</accession>
<evidence type="ECO:0000256" key="6">
    <source>
        <dbReference type="RuleBase" id="RU361157"/>
    </source>
</evidence>
<feature type="transmembrane region" description="Helical" evidence="6">
    <location>
        <begin position="21"/>
        <end position="41"/>
    </location>
</feature>
<evidence type="ECO:0000313" key="8">
    <source>
        <dbReference type="EMBL" id="ADD40498.1"/>
    </source>
</evidence>
<feature type="transmembrane region" description="Helical" evidence="6">
    <location>
        <begin position="225"/>
        <end position="244"/>
    </location>
</feature>
<feature type="transmembrane region" description="Helical" evidence="6">
    <location>
        <begin position="61"/>
        <end position="83"/>
    </location>
</feature>
<dbReference type="HOGENOM" id="CLU_039483_2_3_11"/>
<gene>
    <name evidence="8" type="ordered locus">Snas_0786</name>
</gene>
<keyword evidence="5" id="KW-0046">Antibiotic resistance</keyword>